<dbReference type="CDD" id="cd00093">
    <property type="entry name" value="HTH_XRE"/>
    <property type="match status" value="1"/>
</dbReference>
<feature type="repeat" description="TPR" evidence="1">
    <location>
        <begin position="360"/>
        <end position="393"/>
    </location>
</feature>
<dbReference type="Pfam" id="PF13424">
    <property type="entry name" value="TPR_12"/>
    <property type="match status" value="1"/>
</dbReference>
<evidence type="ECO:0000259" key="2">
    <source>
        <dbReference type="PROSITE" id="PS50943"/>
    </source>
</evidence>
<dbReference type="Pfam" id="PF01381">
    <property type="entry name" value="HTH_3"/>
    <property type="match status" value="1"/>
</dbReference>
<dbReference type="Gene3D" id="1.10.260.40">
    <property type="entry name" value="lambda repressor-like DNA-binding domains"/>
    <property type="match status" value="1"/>
</dbReference>
<sequence length="444" mass="51754">MITKELNELGEIIRKIRKEKGLRLEDLADENISPATISNIERGVPHVSSDKSMYLLEKMGLDLKDLPNLIAQQNSELKKDLLKLQHIESLLDLGDPEEGKHHLDKLHLEGSPYEATYEYLKGKYFIRTKDWKKAERSFFNAIRLYNQYPHGNIEACSFGELGLCSYYQNNIEQALRYTESEIAAFVEGQGREYSQYVALCNKAVYLEKLGRYEEAIQVVNELWEDIPKIESAAIVVNLHELRADLLRKARLYEKAITFAKQGIEIARVNKLHDRAFDLWTSLGNIYFIDTEQWEEAGICYQMALSLRNRFQSHHNHHVFVSAYTRYACLKMKQQQWRQAEDLLRQAIQLGEKLDSALRLTYAYTAMGDCKKEQKQVDEAISFYQKGLQLAQKHGYKKREYIILKSLATCYDGRDQKEFQSCLEGMFRAGNTLLREELSYHEDFK</sequence>
<keyword evidence="1" id="KW-0802">TPR repeat</keyword>
<dbReference type="PANTHER" id="PTHR37038">
    <property type="entry name" value="TRANSCRIPTIONAL REGULATOR-RELATED"/>
    <property type="match status" value="1"/>
</dbReference>
<dbReference type="SMART" id="SM00530">
    <property type="entry name" value="HTH_XRE"/>
    <property type="match status" value="1"/>
</dbReference>
<evidence type="ECO:0000256" key="1">
    <source>
        <dbReference type="PROSITE-ProRule" id="PRU00339"/>
    </source>
</evidence>
<reference evidence="3 4" key="1">
    <citation type="submission" date="2020-01" db="EMBL/GenBank/DDBJ databases">
        <authorList>
            <person name="Gulvik C.A."/>
            <person name="Batra D.G."/>
        </authorList>
    </citation>
    <scope>NUCLEOTIDE SEQUENCE [LARGE SCALE GENOMIC DNA]</scope>
    <source>
        <strain evidence="3 4">W9323</strain>
    </source>
</reference>
<dbReference type="GO" id="GO:0003677">
    <property type="term" value="F:DNA binding"/>
    <property type="evidence" value="ECO:0007669"/>
    <property type="project" value="InterPro"/>
</dbReference>
<dbReference type="InterPro" id="IPR001387">
    <property type="entry name" value="Cro/C1-type_HTH"/>
</dbReference>
<organism evidence="3 4">
    <name type="scientific">Kroppenstedtia pulmonis</name>
    <dbReference type="NCBI Taxonomy" id="1380685"/>
    <lineage>
        <taxon>Bacteria</taxon>
        <taxon>Bacillati</taxon>
        <taxon>Bacillota</taxon>
        <taxon>Bacilli</taxon>
        <taxon>Bacillales</taxon>
        <taxon>Thermoactinomycetaceae</taxon>
        <taxon>Kroppenstedtia</taxon>
    </lineage>
</organism>
<dbReference type="PROSITE" id="PS50943">
    <property type="entry name" value="HTH_CROC1"/>
    <property type="match status" value="1"/>
</dbReference>
<evidence type="ECO:0000313" key="4">
    <source>
        <dbReference type="Proteomes" id="UP000503088"/>
    </source>
</evidence>
<keyword evidence="4" id="KW-1185">Reference proteome</keyword>
<gene>
    <name evidence="3" type="ORF">GXN76_06640</name>
</gene>
<dbReference type="KEGG" id="kpul:GXN76_06640"/>
<proteinExistence type="predicted"/>
<dbReference type="EMBL" id="CP048104">
    <property type="protein sequence ID" value="QKG84182.1"/>
    <property type="molecule type" value="Genomic_DNA"/>
</dbReference>
<dbReference type="SUPFAM" id="SSF47413">
    <property type="entry name" value="lambda repressor-like DNA-binding domains"/>
    <property type="match status" value="1"/>
</dbReference>
<dbReference type="Pfam" id="PF13181">
    <property type="entry name" value="TPR_8"/>
    <property type="match status" value="1"/>
</dbReference>
<dbReference type="InterPro" id="IPR019734">
    <property type="entry name" value="TPR_rpt"/>
</dbReference>
<feature type="domain" description="HTH cro/C1-type" evidence="2">
    <location>
        <begin position="13"/>
        <end position="66"/>
    </location>
</feature>
<dbReference type="AlphaFoldDB" id="A0A7D3XQ69"/>
<dbReference type="Proteomes" id="UP000503088">
    <property type="component" value="Chromosome"/>
</dbReference>
<name>A0A7D3XQ69_9BACL</name>
<protein>
    <submittedName>
        <fullName evidence="3">Helix-turn-helix domain-containing protein</fullName>
    </submittedName>
</protein>
<accession>A0A7D3XQ69</accession>
<dbReference type="InterPro" id="IPR053163">
    <property type="entry name" value="HTH-type_regulator_Rgg"/>
</dbReference>
<dbReference type="PROSITE" id="PS50005">
    <property type="entry name" value="TPR"/>
    <property type="match status" value="1"/>
</dbReference>
<evidence type="ECO:0000313" key="3">
    <source>
        <dbReference type="EMBL" id="QKG84182.1"/>
    </source>
</evidence>
<dbReference type="Gene3D" id="1.25.40.10">
    <property type="entry name" value="Tetratricopeptide repeat domain"/>
    <property type="match status" value="3"/>
</dbReference>
<dbReference type="SUPFAM" id="SSF48452">
    <property type="entry name" value="TPR-like"/>
    <property type="match status" value="1"/>
</dbReference>
<dbReference type="SMART" id="SM00028">
    <property type="entry name" value="TPR"/>
    <property type="match status" value="6"/>
</dbReference>
<dbReference type="InterPro" id="IPR010982">
    <property type="entry name" value="Lambda_DNA-bd_dom_sf"/>
</dbReference>
<dbReference type="RefSeq" id="WP_173221636.1">
    <property type="nucleotide sequence ID" value="NZ_CP048104.1"/>
</dbReference>
<dbReference type="InterPro" id="IPR011990">
    <property type="entry name" value="TPR-like_helical_dom_sf"/>
</dbReference>